<dbReference type="InterPro" id="IPR008995">
    <property type="entry name" value="Mo/tungstate-bd_C_term_dom"/>
</dbReference>
<evidence type="ECO:0000259" key="10">
    <source>
        <dbReference type="PROSITE" id="PS50893"/>
    </source>
</evidence>
<dbReference type="EC" id="7.6.2.9" evidence="8"/>
<dbReference type="PANTHER" id="PTHR42781">
    <property type="entry name" value="SPERMIDINE/PUTRESCINE IMPORT ATP-BINDING PROTEIN POTA"/>
    <property type="match status" value="1"/>
</dbReference>
<keyword evidence="4" id="KW-1278">Translocase</keyword>
<dbReference type="InterPro" id="IPR003439">
    <property type="entry name" value="ABC_transporter-like_ATP-bd"/>
</dbReference>
<name>A0AAP7A1U8_PAEAL</name>
<dbReference type="SUPFAM" id="SSF50331">
    <property type="entry name" value="MOP-like"/>
    <property type="match status" value="1"/>
</dbReference>
<dbReference type="Gene3D" id="3.40.50.300">
    <property type="entry name" value="P-loop containing nucleotide triphosphate hydrolases"/>
    <property type="match status" value="1"/>
</dbReference>
<dbReference type="GO" id="GO:0005524">
    <property type="term" value="F:ATP binding"/>
    <property type="evidence" value="ECO:0007669"/>
    <property type="project" value="UniProtKB-KW"/>
</dbReference>
<evidence type="ECO:0000256" key="7">
    <source>
        <dbReference type="ARBA" id="ARBA00063934"/>
    </source>
</evidence>
<evidence type="ECO:0000256" key="3">
    <source>
        <dbReference type="ARBA" id="ARBA00022840"/>
    </source>
</evidence>
<dbReference type="Proteomes" id="UP000552038">
    <property type="component" value="Unassembled WGS sequence"/>
</dbReference>
<comment type="caution">
    <text evidence="11">The sequence shown here is derived from an EMBL/GenBank/DDBJ whole genome shotgun (WGS) entry which is preliminary data.</text>
</comment>
<dbReference type="PANTHER" id="PTHR42781:SF4">
    <property type="entry name" value="SPERMIDINE_PUTRESCINE IMPORT ATP-BINDING PROTEIN POTA"/>
    <property type="match status" value="1"/>
</dbReference>
<evidence type="ECO:0000256" key="1">
    <source>
        <dbReference type="ARBA" id="ARBA00022448"/>
    </source>
</evidence>
<dbReference type="GO" id="GO:0043190">
    <property type="term" value="C:ATP-binding cassette (ABC) transporter complex"/>
    <property type="evidence" value="ECO:0007669"/>
    <property type="project" value="InterPro"/>
</dbReference>
<evidence type="ECO:0000256" key="4">
    <source>
        <dbReference type="ARBA" id="ARBA00022967"/>
    </source>
</evidence>
<dbReference type="GO" id="GO:0015419">
    <property type="term" value="F:ABC-type sulfate transporter activity"/>
    <property type="evidence" value="ECO:0007669"/>
    <property type="project" value="InterPro"/>
</dbReference>
<accession>A0AAP7A1U8</accession>
<evidence type="ECO:0000256" key="2">
    <source>
        <dbReference type="ARBA" id="ARBA00022741"/>
    </source>
</evidence>
<dbReference type="PROSITE" id="PS50893">
    <property type="entry name" value="ABC_TRANSPORTER_2"/>
    <property type="match status" value="1"/>
</dbReference>
<dbReference type="Pfam" id="PF00005">
    <property type="entry name" value="ABC_tran"/>
    <property type="match status" value="1"/>
</dbReference>
<comment type="subunit">
    <text evidence="7">The complex is composed of two ATP-binding proteins (OpuCA), two transmembrane proteins (OpuCB and OpuCD) and a solute-binding protein (OpuCC).</text>
</comment>
<evidence type="ECO:0000313" key="11">
    <source>
        <dbReference type="EMBL" id="NOJ71851.1"/>
    </source>
</evidence>
<proteinExistence type="predicted"/>
<dbReference type="SMART" id="SM00382">
    <property type="entry name" value="AAA"/>
    <property type="match status" value="1"/>
</dbReference>
<dbReference type="InterPro" id="IPR017871">
    <property type="entry name" value="ABC_transporter-like_CS"/>
</dbReference>
<reference evidence="11 12" key="1">
    <citation type="submission" date="2020-05" db="EMBL/GenBank/DDBJ databases">
        <title>Whole genome sequencing and identification of novel metabolites from Paenibacillus alvei strain JR949.</title>
        <authorList>
            <person name="Rajendhran J."/>
            <person name="Sree Pranav P."/>
            <person name="Mahalakshmi B."/>
            <person name="Karthikeyan R."/>
        </authorList>
    </citation>
    <scope>NUCLEOTIDE SEQUENCE [LARGE SCALE GENOMIC DNA]</scope>
    <source>
        <strain evidence="11 12">JR949</strain>
    </source>
</reference>
<dbReference type="NCBIfam" id="TIGR00968">
    <property type="entry name" value="3a0106s01"/>
    <property type="match status" value="1"/>
</dbReference>
<evidence type="ECO:0000256" key="9">
    <source>
        <dbReference type="ARBA" id="ARBA00070305"/>
    </source>
</evidence>
<gene>
    <name evidence="11" type="primary">cysA</name>
    <name evidence="11" type="ORF">HMI46_14955</name>
</gene>
<dbReference type="InterPro" id="IPR050093">
    <property type="entry name" value="ABC_SmlMolc_Importer"/>
</dbReference>
<evidence type="ECO:0000256" key="8">
    <source>
        <dbReference type="ARBA" id="ARBA00066388"/>
    </source>
</evidence>
<dbReference type="InterPro" id="IPR027417">
    <property type="entry name" value="P-loop_NTPase"/>
</dbReference>
<keyword evidence="3 11" id="KW-0067">ATP-binding</keyword>
<dbReference type="SUPFAM" id="SSF52540">
    <property type="entry name" value="P-loop containing nucleoside triphosphate hydrolases"/>
    <property type="match status" value="1"/>
</dbReference>
<dbReference type="FunFam" id="3.40.50.300:FF:000425">
    <property type="entry name" value="Probable ABC transporter, ATP-binding subunit"/>
    <property type="match status" value="1"/>
</dbReference>
<dbReference type="GO" id="GO:0015418">
    <property type="term" value="F:ABC-type quaternary ammonium compound transporting activity"/>
    <property type="evidence" value="ECO:0007669"/>
    <property type="project" value="UniProtKB-EC"/>
</dbReference>
<dbReference type="PROSITE" id="PS00211">
    <property type="entry name" value="ABC_TRANSPORTER_1"/>
    <property type="match status" value="1"/>
</dbReference>
<protein>
    <recommendedName>
        <fullName evidence="9">Carnitine transport ATP-binding protein OpuCA</fullName>
        <ecNumber evidence="8">7.6.2.9</ecNumber>
    </recommendedName>
</protein>
<dbReference type="InterPro" id="IPR003593">
    <property type="entry name" value="AAA+_ATPase"/>
</dbReference>
<dbReference type="InterPro" id="IPR005666">
    <property type="entry name" value="Sulph_transpt1"/>
</dbReference>
<dbReference type="EMBL" id="JABFOR010000018">
    <property type="protein sequence ID" value="NOJ71851.1"/>
    <property type="molecule type" value="Genomic_DNA"/>
</dbReference>
<feature type="domain" description="ABC transporter" evidence="10">
    <location>
        <begin position="3"/>
        <end position="233"/>
    </location>
</feature>
<dbReference type="RefSeq" id="WP_171417324.1">
    <property type="nucleotide sequence ID" value="NZ_JABFOR010000018.1"/>
</dbReference>
<organism evidence="11 12">
    <name type="scientific">Paenibacillus alvei</name>
    <name type="common">Bacillus alvei</name>
    <dbReference type="NCBI Taxonomy" id="44250"/>
    <lineage>
        <taxon>Bacteria</taxon>
        <taxon>Bacillati</taxon>
        <taxon>Bacillota</taxon>
        <taxon>Bacilli</taxon>
        <taxon>Bacillales</taxon>
        <taxon>Paenibacillaceae</taxon>
        <taxon>Paenibacillus</taxon>
    </lineage>
</organism>
<sequence>MHIEVNQLNKWFGSYHAVRDVNFSIEAGQLIGLLGPSGGGKTSVLRMLAGLEQPDSGEIRFQGKRMNEIPPQQRGIGFVFQQYALFKHMTVYDNIAFGLNIQKWPKARIRERVTELLELIELTGVERRYPHQLSGGQRQRVAFARALAPEPQLLLLDEPFAAIDAKIRKELRSWLRELIERVGITSIFVTHDQDEAIEVADEIMIINQGRVEQKGTPWDIYQSPNTPFVAEFIGESTIISDFDSLRGFETLSLHQSGSPSSNISASAPISLEHQYDRDTSLQGAAFKALIRPEYIEVGLPGELMMASACVHGTVKSLQFRGSEWMVAIEVGDMILKTYRSLEKPMLQTGDWVHVLVHRVYLFEEGRSWVVENALKEDPMPVHI</sequence>
<keyword evidence="1" id="KW-0813">Transport</keyword>
<evidence type="ECO:0000256" key="6">
    <source>
        <dbReference type="ARBA" id="ARBA00052482"/>
    </source>
</evidence>
<comment type="catalytic activity">
    <reaction evidence="6">
        <text>a quaternary ammonium(out) + ATP + H2O = a quaternary ammonium(in) + ADP + phosphate + H(+)</text>
        <dbReference type="Rhea" id="RHEA:11036"/>
        <dbReference type="ChEBI" id="CHEBI:15377"/>
        <dbReference type="ChEBI" id="CHEBI:15378"/>
        <dbReference type="ChEBI" id="CHEBI:30616"/>
        <dbReference type="ChEBI" id="CHEBI:35267"/>
        <dbReference type="ChEBI" id="CHEBI:43474"/>
        <dbReference type="ChEBI" id="CHEBI:456216"/>
        <dbReference type="EC" id="7.6.2.9"/>
    </reaction>
</comment>
<dbReference type="AlphaFoldDB" id="A0AAP7A1U8"/>
<evidence type="ECO:0000256" key="5">
    <source>
        <dbReference type="ARBA" id="ARBA00023032"/>
    </source>
</evidence>
<dbReference type="GO" id="GO:0016887">
    <property type="term" value="F:ATP hydrolysis activity"/>
    <property type="evidence" value="ECO:0007669"/>
    <property type="project" value="InterPro"/>
</dbReference>
<evidence type="ECO:0000313" key="12">
    <source>
        <dbReference type="Proteomes" id="UP000552038"/>
    </source>
</evidence>
<keyword evidence="2" id="KW-0547">Nucleotide-binding</keyword>
<keyword evidence="5" id="KW-0764">Sulfate transport</keyword>